<name>A0AAC9WF27_9CLOT</name>
<dbReference type="InterPro" id="IPR013785">
    <property type="entry name" value="Aldolase_TIM"/>
</dbReference>
<dbReference type="EMBL" id="CP020559">
    <property type="protein sequence ID" value="ARE86427.1"/>
    <property type="molecule type" value="Genomic_DNA"/>
</dbReference>
<dbReference type="Pfam" id="PF01081">
    <property type="entry name" value="Aldolase"/>
    <property type="match status" value="1"/>
</dbReference>
<accession>A0AAC9WF27</accession>
<dbReference type="EMBL" id="CP017603">
    <property type="protein sequence ID" value="AOY76065.1"/>
    <property type="molecule type" value="Genomic_DNA"/>
</dbReference>
<dbReference type="AlphaFoldDB" id="A0AAC9WF27"/>
<evidence type="ECO:0000313" key="6">
    <source>
        <dbReference type="EMBL" id="AOY76065.1"/>
    </source>
</evidence>
<sequence length="215" mass="22578">MIPKIETLNRITEAGIVAVVRAETGEIAEKIAKACIEGGIPAIEVTFTVPSAEKVIAALKEKFTKDELIVGAGTVLDSETARVAILAGAEYIVSPAFDLETAKLCNRYQVPYMPGCMTITEIIKAMEAGADVIKVFPGSVYGPSVIKAIKGPLPQSVLMPTGGVSLDNVAEWIKNGCVAVGVGGELTGGAKTGDFQQITEVAKQFVEKIKEARGK</sequence>
<dbReference type="InterPro" id="IPR000887">
    <property type="entry name" value="Aldlse_KDPG_KHG"/>
</dbReference>
<proteinExistence type="inferred from homology"/>
<dbReference type="NCBIfam" id="NF005119">
    <property type="entry name" value="PRK06552.1"/>
    <property type="match status" value="1"/>
</dbReference>
<evidence type="ECO:0000313" key="8">
    <source>
        <dbReference type="Proteomes" id="UP000177894"/>
    </source>
</evidence>
<evidence type="ECO:0000256" key="1">
    <source>
        <dbReference type="ARBA" id="ARBA00004761"/>
    </source>
</evidence>
<gene>
    <name evidence="7" type="primary">kdgA</name>
    <name evidence="6" type="ORF">BJL90_09230</name>
    <name evidence="7" type="ORF">CLFO_07490</name>
</gene>
<dbReference type="KEGG" id="cfm:BJL90_09230"/>
<comment type="similarity">
    <text evidence="2">Belongs to the KHG/KDPG aldolase family.</text>
</comment>
<keyword evidence="5" id="KW-0119">Carbohydrate metabolism</keyword>
<reference evidence="6 8" key="1">
    <citation type="submission" date="2016-10" db="EMBL/GenBank/DDBJ databases">
        <title>Complete Genome Sequence of Acetogen Clostridium formicoaceticum ATCC 27076.</title>
        <authorList>
            <person name="Bao T."/>
            <person name="Cheng C."/>
            <person name="Zhao J."/>
            <person name="Yang S.-T."/>
            <person name="Wang J."/>
            <person name="Wang M."/>
        </authorList>
    </citation>
    <scope>NUCLEOTIDE SEQUENCE [LARGE SCALE GENOMIC DNA]</scope>
    <source>
        <strain evidence="6 8">ATCC 27076</strain>
    </source>
</reference>
<evidence type="ECO:0000256" key="4">
    <source>
        <dbReference type="ARBA" id="ARBA00023239"/>
    </source>
</evidence>
<reference evidence="7 9" key="2">
    <citation type="submission" date="2017-03" db="EMBL/GenBank/DDBJ databases">
        <title>Complete sequence of Clostridium formicaceticum DSM 92.</title>
        <authorList>
            <person name="Poehlein A."/>
            <person name="Karl M."/>
            <person name="Bengelsdorf F.R."/>
            <person name="Duerre P."/>
            <person name="Daniel R."/>
        </authorList>
    </citation>
    <scope>NUCLEOTIDE SEQUENCE [LARGE SCALE GENOMIC DNA]</scope>
    <source>
        <strain evidence="7 9">DSM 92</strain>
    </source>
</reference>
<dbReference type="RefSeq" id="WP_070966937.1">
    <property type="nucleotide sequence ID" value="NZ_CP017603.1"/>
</dbReference>
<dbReference type="CDD" id="cd00452">
    <property type="entry name" value="KDPG_aldolase"/>
    <property type="match status" value="1"/>
</dbReference>
<dbReference type="GO" id="GO:0016829">
    <property type="term" value="F:lyase activity"/>
    <property type="evidence" value="ECO:0007669"/>
    <property type="project" value="UniProtKB-KW"/>
</dbReference>
<evidence type="ECO:0000256" key="2">
    <source>
        <dbReference type="ARBA" id="ARBA00006906"/>
    </source>
</evidence>
<dbReference type="PANTHER" id="PTHR30246">
    <property type="entry name" value="2-KETO-3-DEOXY-6-PHOSPHOGLUCONATE ALDOLASE"/>
    <property type="match status" value="1"/>
</dbReference>
<evidence type="ECO:0000313" key="7">
    <source>
        <dbReference type="EMBL" id="ARE86427.1"/>
    </source>
</evidence>
<keyword evidence="8" id="KW-1185">Reference proteome</keyword>
<dbReference type="Gene3D" id="3.20.20.70">
    <property type="entry name" value="Aldolase class I"/>
    <property type="match status" value="1"/>
</dbReference>
<dbReference type="NCBIfam" id="TIGR01182">
    <property type="entry name" value="eda"/>
    <property type="match status" value="1"/>
</dbReference>
<keyword evidence="4" id="KW-0456">Lyase</keyword>
<organism evidence="7 9">
    <name type="scientific">Clostridium formicaceticum</name>
    <dbReference type="NCBI Taxonomy" id="1497"/>
    <lineage>
        <taxon>Bacteria</taxon>
        <taxon>Bacillati</taxon>
        <taxon>Bacillota</taxon>
        <taxon>Clostridia</taxon>
        <taxon>Eubacteriales</taxon>
        <taxon>Clostridiaceae</taxon>
        <taxon>Clostridium</taxon>
    </lineage>
</organism>
<protein>
    <submittedName>
        <fullName evidence="6">Bifunctional 2-keto-4-hydroxyglutarate aldolase/2-keto-3-deoxy-6-phosphogluconate aldolase</fullName>
    </submittedName>
    <submittedName>
        <fullName evidence="7">KHG/KDPG aldolase</fullName>
    </submittedName>
</protein>
<comment type="pathway">
    <text evidence="1">Carbohydrate acid metabolism.</text>
</comment>
<evidence type="ECO:0000256" key="3">
    <source>
        <dbReference type="ARBA" id="ARBA00011233"/>
    </source>
</evidence>
<comment type="subunit">
    <text evidence="3">Homotrimer.</text>
</comment>
<dbReference type="Proteomes" id="UP000192478">
    <property type="component" value="Chromosome"/>
</dbReference>
<dbReference type="PANTHER" id="PTHR30246:SF1">
    <property type="entry name" value="2-DEHYDRO-3-DEOXY-6-PHOSPHOGALACTONATE ALDOLASE-RELATED"/>
    <property type="match status" value="1"/>
</dbReference>
<evidence type="ECO:0000313" key="9">
    <source>
        <dbReference type="Proteomes" id="UP000192478"/>
    </source>
</evidence>
<dbReference type="SUPFAM" id="SSF51569">
    <property type="entry name" value="Aldolase"/>
    <property type="match status" value="1"/>
</dbReference>
<dbReference type="Proteomes" id="UP000177894">
    <property type="component" value="Chromosome"/>
</dbReference>
<evidence type="ECO:0000256" key="5">
    <source>
        <dbReference type="ARBA" id="ARBA00023277"/>
    </source>
</evidence>